<protein>
    <submittedName>
        <fullName evidence="6">Replication factor C large subunit</fullName>
    </submittedName>
</protein>
<dbReference type="GO" id="GO:0005524">
    <property type="term" value="F:ATP binding"/>
    <property type="evidence" value="ECO:0007669"/>
    <property type="project" value="InterPro"/>
</dbReference>
<dbReference type="GO" id="GO:0016887">
    <property type="term" value="F:ATP hydrolysis activity"/>
    <property type="evidence" value="ECO:0007669"/>
    <property type="project" value="InterPro"/>
</dbReference>
<evidence type="ECO:0000256" key="3">
    <source>
        <dbReference type="SAM" id="MobiDB-lite"/>
    </source>
</evidence>
<feature type="domain" description="DNA replication factor RFC1 C-terminal" evidence="5">
    <location>
        <begin position="380"/>
        <end position="523"/>
    </location>
</feature>
<dbReference type="Pfam" id="PF00004">
    <property type="entry name" value="AAA"/>
    <property type="match status" value="1"/>
</dbReference>
<evidence type="ECO:0000256" key="2">
    <source>
        <dbReference type="ARBA" id="ARBA00022705"/>
    </source>
</evidence>
<gene>
    <name evidence="6" type="ORF">Edafosvirus8_17</name>
</gene>
<feature type="region of interest" description="Disordered" evidence="3">
    <location>
        <begin position="55"/>
        <end position="75"/>
    </location>
</feature>
<dbReference type="Gene3D" id="3.40.50.300">
    <property type="entry name" value="P-loop containing nucleotide triphosphate hydrolases"/>
    <property type="match status" value="1"/>
</dbReference>
<feature type="compositionally biased region" description="Basic residues" evidence="3">
    <location>
        <begin position="62"/>
        <end position="72"/>
    </location>
</feature>
<evidence type="ECO:0000256" key="1">
    <source>
        <dbReference type="ARBA" id="ARBA00006116"/>
    </source>
</evidence>
<dbReference type="SUPFAM" id="SSF48019">
    <property type="entry name" value="post-AAA+ oligomerization domain-like"/>
    <property type="match status" value="1"/>
</dbReference>
<comment type="similarity">
    <text evidence="1">Belongs to the activator 1 large subunit family.</text>
</comment>
<dbReference type="InterPro" id="IPR013725">
    <property type="entry name" value="DNA_replication_fac_RFC1_C"/>
</dbReference>
<evidence type="ECO:0000259" key="4">
    <source>
        <dbReference type="Pfam" id="PF00004"/>
    </source>
</evidence>
<dbReference type="PANTHER" id="PTHR23389">
    <property type="entry name" value="CHROMOSOME TRANSMISSION FIDELITY FACTOR 18"/>
    <property type="match status" value="1"/>
</dbReference>
<dbReference type="GO" id="GO:0006260">
    <property type="term" value="P:DNA replication"/>
    <property type="evidence" value="ECO:0007669"/>
    <property type="project" value="UniProtKB-KW"/>
</dbReference>
<dbReference type="Gene3D" id="1.10.8.60">
    <property type="match status" value="1"/>
</dbReference>
<accession>A0A3G4ZTP9</accession>
<reference evidence="6" key="1">
    <citation type="submission" date="2018-10" db="EMBL/GenBank/DDBJ databases">
        <title>Hidden diversity of soil giant viruses.</title>
        <authorList>
            <person name="Schulz F."/>
            <person name="Alteio L."/>
            <person name="Goudeau D."/>
            <person name="Ryan E.M."/>
            <person name="Malmstrom R.R."/>
            <person name="Blanchard J."/>
            <person name="Woyke T."/>
        </authorList>
    </citation>
    <scope>NUCLEOTIDE SEQUENCE</scope>
    <source>
        <strain evidence="6">EDV1</strain>
    </source>
</reference>
<dbReference type="GO" id="GO:0003677">
    <property type="term" value="F:DNA binding"/>
    <property type="evidence" value="ECO:0007669"/>
    <property type="project" value="InterPro"/>
</dbReference>
<proteinExistence type="inferred from homology"/>
<sequence>MDQNMSQDINQNSYWIDKYKPKKISEIVGNTKSINGIVQWIKDYNTNKNNILQKQKEQGETKKKKTTKVKKEKKVDKEVEKEPTIEVEEKELSKDADINEDYNDIYLNKFSSNKNVPKSSLLITGNHGVGKTNSVHVILQELNYDVQTITFGKIKSNKNINDTIEKVKNNSNIVSLIKGQKKKRIAIVIDELEAITSTTEKNYITSLLKSNDTSWYCPIILISNNQHNKLLSDIKKNSYEIRIWPPYESDMLTVLKKIIIAEKIKLENHAVAHQIVDHAQNDFRRLIFTLQDIKYVYENKCITCDLIEEYCQLSKRKDVDFDLFRATDMLLYNYKTIDDCLRCYETEKVLLPLMMHQNYIKNIKNTIHSFDVINNVSELLSYGDVVENYIYGDQNWDMQEIHGYYTCVAPSYTLCSEINKINKKPISNLEFTADLNKTSIKKINKKNIINANKCLKNMDIYDYIYINKIIRKFIADGTISECIKVLEGYNVKLEHIESLLKIDKIKSSKTNLTSKQKKEFQKHLS</sequence>
<organism evidence="6">
    <name type="scientific">Edafosvirus sp</name>
    <dbReference type="NCBI Taxonomy" id="2487765"/>
    <lineage>
        <taxon>Viruses</taxon>
        <taxon>Varidnaviria</taxon>
        <taxon>Bamfordvirae</taxon>
        <taxon>Nucleocytoviricota</taxon>
        <taxon>Megaviricetes</taxon>
        <taxon>Imitervirales</taxon>
        <taxon>Mimiviridae</taxon>
        <taxon>Klosneuvirinae</taxon>
    </lineage>
</organism>
<name>A0A3G4ZTP9_9VIRU</name>
<dbReference type="SUPFAM" id="SSF52540">
    <property type="entry name" value="P-loop containing nucleoside triphosphate hydrolases"/>
    <property type="match status" value="1"/>
</dbReference>
<dbReference type="EMBL" id="MK072073">
    <property type="protein sequence ID" value="AYV78267.1"/>
    <property type="molecule type" value="Genomic_DNA"/>
</dbReference>
<evidence type="ECO:0000313" key="6">
    <source>
        <dbReference type="EMBL" id="AYV78267.1"/>
    </source>
</evidence>
<dbReference type="InterPro" id="IPR003959">
    <property type="entry name" value="ATPase_AAA_core"/>
</dbReference>
<dbReference type="InterPro" id="IPR008921">
    <property type="entry name" value="DNA_pol3_clamp-load_cplx_C"/>
</dbReference>
<dbReference type="InterPro" id="IPR027417">
    <property type="entry name" value="P-loop_NTPase"/>
</dbReference>
<dbReference type="Pfam" id="PF08519">
    <property type="entry name" value="RFC1"/>
    <property type="match status" value="1"/>
</dbReference>
<dbReference type="PANTHER" id="PTHR23389:SF6">
    <property type="entry name" value="REPLICATION FACTOR C SUBUNIT 1"/>
    <property type="match status" value="1"/>
</dbReference>
<evidence type="ECO:0000259" key="5">
    <source>
        <dbReference type="Pfam" id="PF08519"/>
    </source>
</evidence>
<dbReference type="GO" id="GO:0003689">
    <property type="term" value="F:DNA clamp loader activity"/>
    <property type="evidence" value="ECO:0007669"/>
    <property type="project" value="InterPro"/>
</dbReference>
<dbReference type="Gene3D" id="1.20.272.10">
    <property type="match status" value="1"/>
</dbReference>
<feature type="domain" description="ATPase AAA-type core" evidence="4">
    <location>
        <begin position="121"/>
        <end position="233"/>
    </location>
</feature>
<keyword evidence="2" id="KW-0235">DNA replication</keyword>